<dbReference type="AlphaFoldDB" id="A0A2P2N9T3"/>
<protein>
    <submittedName>
        <fullName evidence="1">Uncharacterized protein</fullName>
    </submittedName>
</protein>
<dbReference type="EMBL" id="GGEC01058712">
    <property type="protein sequence ID" value="MBX39196.1"/>
    <property type="molecule type" value="Transcribed_RNA"/>
</dbReference>
<proteinExistence type="predicted"/>
<accession>A0A2P2N9T3</accession>
<sequence length="26" mass="2958">MKALVQLIKFVGSGNSQYHQRSHTDI</sequence>
<name>A0A2P2N9T3_RHIMU</name>
<evidence type="ECO:0000313" key="1">
    <source>
        <dbReference type="EMBL" id="MBX39196.1"/>
    </source>
</evidence>
<organism evidence="1">
    <name type="scientific">Rhizophora mucronata</name>
    <name type="common">Asiatic mangrove</name>
    <dbReference type="NCBI Taxonomy" id="61149"/>
    <lineage>
        <taxon>Eukaryota</taxon>
        <taxon>Viridiplantae</taxon>
        <taxon>Streptophyta</taxon>
        <taxon>Embryophyta</taxon>
        <taxon>Tracheophyta</taxon>
        <taxon>Spermatophyta</taxon>
        <taxon>Magnoliopsida</taxon>
        <taxon>eudicotyledons</taxon>
        <taxon>Gunneridae</taxon>
        <taxon>Pentapetalae</taxon>
        <taxon>rosids</taxon>
        <taxon>fabids</taxon>
        <taxon>Malpighiales</taxon>
        <taxon>Rhizophoraceae</taxon>
        <taxon>Rhizophora</taxon>
    </lineage>
</organism>
<reference evidence="1" key="1">
    <citation type="submission" date="2018-02" db="EMBL/GenBank/DDBJ databases">
        <title>Rhizophora mucronata_Transcriptome.</title>
        <authorList>
            <person name="Meera S.P."/>
            <person name="Sreeshan A."/>
            <person name="Augustine A."/>
        </authorList>
    </citation>
    <scope>NUCLEOTIDE SEQUENCE</scope>
    <source>
        <tissue evidence="1">Leaf</tissue>
    </source>
</reference>